<feature type="region of interest" description="Disordered" evidence="2">
    <location>
        <begin position="655"/>
        <end position="698"/>
    </location>
</feature>
<evidence type="ECO:0000256" key="2">
    <source>
        <dbReference type="SAM" id="MobiDB-lite"/>
    </source>
</evidence>
<evidence type="ECO:0000313" key="6">
    <source>
        <dbReference type="Proteomes" id="UP000310421"/>
    </source>
</evidence>
<accession>A0A4S8Z0X6</accession>
<dbReference type="InterPro" id="IPR050426">
    <property type="entry name" value="Glycosyltransferase_28"/>
</dbReference>
<name>A0A4S8Z0X6_AURPU</name>
<feature type="compositionally biased region" description="Basic and acidic residues" evidence="2">
    <location>
        <begin position="716"/>
        <end position="727"/>
    </location>
</feature>
<dbReference type="Pfam" id="PF03033">
    <property type="entry name" value="Glyco_transf_28"/>
    <property type="match status" value="1"/>
</dbReference>
<dbReference type="CDD" id="cd03784">
    <property type="entry name" value="GT1_Gtf-like"/>
    <property type="match status" value="1"/>
</dbReference>
<keyword evidence="1 5" id="KW-0808">Transferase</keyword>
<dbReference type="PANTHER" id="PTHR48050">
    <property type="entry name" value="STEROL 3-BETA-GLUCOSYLTRANSFERASE"/>
    <property type="match status" value="1"/>
</dbReference>
<evidence type="ECO:0000313" key="5">
    <source>
        <dbReference type="EMBL" id="THW56915.1"/>
    </source>
</evidence>
<dbReference type="FunFam" id="3.40.50.2000:FF:000009">
    <property type="entry name" value="Sterol 3-beta-glucosyltransferase UGT80A2"/>
    <property type="match status" value="1"/>
</dbReference>
<protein>
    <submittedName>
        <fullName evidence="5">UDP-Glycosyltransferase/glycogen phosphorylase</fullName>
    </submittedName>
</protein>
<feature type="region of interest" description="Disordered" evidence="2">
    <location>
        <begin position="714"/>
        <end position="736"/>
    </location>
</feature>
<dbReference type="GO" id="GO:0016906">
    <property type="term" value="F:sterol 3-beta-glucosyltransferase activity"/>
    <property type="evidence" value="ECO:0007669"/>
    <property type="project" value="UniProtKB-ARBA"/>
</dbReference>
<proteinExistence type="predicted"/>
<reference evidence="5 6" key="1">
    <citation type="submission" date="2018-10" db="EMBL/GenBank/DDBJ databases">
        <title>Fifty Aureobasidium pullulans genomes reveal a recombining polyextremotolerant generalist.</title>
        <authorList>
            <person name="Gostincar C."/>
            <person name="Turk M."/>
            <person name="Zajc J."/>
            <person name="Gunde-Cimerman N."/>
        </authorList>
    </citation>
    <scope>NUCLEOTIDE SEQUENCE [LARGE SCALE GENOMIC DNA]</scope>
    <source>
        <strain evidence="5 6">EXF-10751</strain>
    </source>
</reference>
<dbReference type="AlphaFoldDB" id="A0A4S8Z0X6"/>
<feature type="compositionally biased region" description="Basic and acidic residues" evidence="2">
    <location>
        <begin position="658"/>
        <end position="669"/>
    </location>
</feature>
<evidence type="ECO:0000259" key="4">
    <source>
        <dbReference type="Pfam" id="PF06722"/>
    </source>
</evidence>
<comment type="caution">
    <text evidence="5">The sequence shown here is derived from an EMBL/GenBank/DDBJ whole genome shotgun (WGS) entry which is preliminary data.</text>
</comment>
<sequence length="911" mass="99669">MFDSTQPKIGQELMNTPYTQCAKRRYAIYGGAFRQIGTFCPVLKNMKNTYAESSFSNDTTGSLRYDTTRDTLVDNDLDHAPPPYTLIAGDGNTLTQSDGRVHLDVNSKLARTLSVFIKDVPDLAPPEYEETVPEEFGNQPPLNIVIQIVGSRGDVQPFIALGNELQKSGHRVRLATHDVFRDFVTNSGLEFYPIGGDPNELMSYMVKNPGLIPSMKTMQAGEITKKRAMIGEMLDGCWRSCIEPDDATGAPFVADAIIANPPSFAHMHCAQALCIPVHLMFTMPWTATKNFPHPLANIQANNAEPTMVNRLSYAMVEWMTWQGLADVVNNWRETMDLEPVPTTEGPFLAYTQNIPTTYCWSGALVPKPLDWGQHIDVCGFFFRDMPDYKPPRDLQDFLDAGPTPIYVGFGSIVLEDPEKMSAIISEAVRSTGVRCILSKGWAGLRNVSNSPDIFELNDCPHEWLFQNVSAVVHHGGAGTAACGLKNGLPSLVCPFFGDQPFWGEMIAAAGAGPKPIHHKNLTAENLGEAIRFIITPEAAHAARQIALRMATENGVKTAVQSFHRNLPRQSIRCDLMPHLPAVWTYKVSSKRTIKLSKLAAEVLADHLKIDGKKLGMNETRSYLIENRRWDPLTGGASAAISTVYRSGMAIGDGFSKGKGKEVSRNDDHLSVSGTSTPRPASRSNSLQPPNNDNDSLSILSEYEDDDSKSIMTMRSGDLKTKNRKETKNNNNNNNNIAKGFGKAGGALMKGSLVDIPFALAEGLRNAPLMYGDKPRDFGPVTDWKSGGVVAGKGLVFGIYDGISGLVTEPIKGARKEGAIGALKGFGKGLGGIYWKPNAGLAGLLGYTVQGIYKSVYSAIHTGTRKAIAKARREEGVWLLARARENKEFDLRGIIETFELLKKDKSGLDYGM</sequence>
<dbReference type="InterPro" id="IPR010610">
    <property type="entry name" value="EryCIII-like_C"/>
</dbReference>
<feature type="domain" description="Erythromycin biosynthesis protein CIII-like C-terminal" evidence="4">
    <location>
        <begin position="450"/>
        <end position="552"/>
    </location>
</feature>
<evidence type="ECO:0000259" key="3">
    <source>
        <dbReference type="Pfam" id="PF03033"/>
    </source>
</evidence>
<dbReference type="EMBL" id="QZAN01000134">
    <property type="protein sequence ID" value="THW56915.1"/>
    <property type="molecule type" value="Genomic_DNA"/>
</dbReference>
<dbReference type="GO" id="GO:0005975">
    <property type="term" value="P:carbohydrate metabolic process"/>
    <property type="evidence" value="ECO:0007669"/>
    <property type="project" value="InterPro"/>
</dbReference>
<dbReference type="FunFam" id="3.40.50.2000:FF:000100">
    <property type="entry name" value="Glycosyltransferase family 1 protein"/>
    <property type="match status" value="1"/>
</dbReference>
<feature type="compositionally biased region" description="Polar residues" evidence="2">
    <location>
        <begin position="671"/>
        <end position="698"/>
    </location>
</feature>
<organism evidence="5 6">
    <name type="scientific">Aureobasidium pullulans</name>
    <name type="common">Black yeast</name>
    <name type="synonym">Pullularia pullulans</name>
    <dbReference type="NCBI Taxonomy" id="5580"/>
    <lineage>
        <taxon>Eukaryota</taxon>
        <taxon>Fungi</taxon>
        <taxon>Dikarya</taxon>
        <taxon>Ascomycota</taxon>
        <taxon>Pezizomycotina</taxon>
        <taxon>Dothideomycetes</taxon>
        <taxon>Dothideomycetidae</taxon>
        <taxon>Dothideales</taxon>
        <taxon>Saccotheciaceae</taxon>
        <taxon>Aureobasidium</taxon>
    </lineage>
</organism>
<evidence type="ECO:0000256" key="1">
    <source>
        <dbReference type="ARBA" id="ARBA00022679"/>
    </source>
</evidence>
<dbReference type="Gene3D" id="3.40.50.2000">
    <property type="entry name" value="Glycogen Phosphorylase B"/>
    <property type="match status" value="2"/>
</dbReference>
<dbReference type="InterPro" id="IPR004276">
    <property type="entry name" value="GlycoTrans_28_N"/>
</dbReference>
<gene>
    <name evidence="5" type="ORF">D6D20_08361</name>
</gene>
<dbReference type="SUPFAM" id="SSF53756">
    <property type="entry name" value="UDP-Glycosyltransferase/glycogen phosphorylase"/>
    <property type="match status" value="1"/>
</dbReference>
<dbReference type="PANTHER" id="PTHR48050:SF27">
    <property type="entry name" value="GLUCOSYLTRANSFERASE, PUTATIVE (AFU_ORTHOLOGUE AFUA_7G04880)-RELATED"/>
    <property type="match status" value="1"/>
</dbReference>
<dbReference type="Pfam" id="PF06722">
    <property type="entry name" value="EryCIII-like_C"/>
    <property type="match status" value="1"/>
</dbReference>
<dbReference type="InterPro" id="IPR002213">
    <property type="entry name" value="UDP_glucos_trans"/>
</dbReference>
<dbReference type="Proteomes" id="UP000310421">
    <property type="component" value="Unassembled WGS sequence"/>
</dbReference>
<feature type="domain" description="Glycosyltransferase family 28 N-terminal" evidence="3">
    <location>
        <begin position="144"/>
        <end position="291"/>
    </location>
</feature>